<dbReference type="GO" id="GO:0032259">
    <property type="term" value="P:methylation"/>
    <property type="evidence" value="ECO:0007669"/>
    <property type="project" value="UniProtKB-KW"/>
</dbReference>
<protein>
    <recommendedName>
        <fullName evidence="2">site-specific DNA-methyltransferase (adenine-specific)</fullName>
        <ecNumber evidence="2">2.1.1.72</ecNumber>
    </recommendedName>
</protein>
<evidence type="ECO:0000256" key="6">
    <source>
        <dbReference type="ARBA" id="ARBA00047942"/>
    </source>
</evidence>
<reference evidence="7 8" key="1">
    <citation type="submission" date="2018-11" db="EMBL/GenBank/DDBJ databases">
        <title>Characterization of surface water Dickeya isolates.</title>
        <authorList>
            <person name="Van Gijsegem F."/>
            <person name="Pedron J."/>
        </authorList>
    </citation>
    <scope>NUCLEOTIDE SEQUENCE [LARGE SCALE GENOMIC DNA]</scope>
    <source>
        <strain evidence="7 8">FVG1-MFV-O17</strain>
    </source>
</reference>
<dbReference type="GO" id="GO:0006298">
    <property type="term" value="P:mismatch repair"/>
    <property type="evidence" value="ECO:0007669"/>
    <property type="project" value="TreeGrafter"/>
</dbReference>
<evidence type="ECO:0000256" key="4">
    <source>
        <dbReference type="ARBA" id="ARBA00022679"/>
    </source>
</evidence>
<dbReference type="InterPro" id="IPR012263">
    <property type="entry name" value="M_m6A_EcoRV"/>
</dbReference>
<dbReference type="PANTHER" id="PTHR30481">
    <property type="entry name" value="DNA ADENINE METHYLASE"/>
    <property type="match status" value="1"/>
</dbReference>
<dbReference type="EC" id="2.1.1.72" evidence="2"/>
<sequence>MTTIHKMRAPHVIPYQGSKRKIADDILNNIGFKVGGRLFEPFAGSAAITLSAASQKISNGYVIGDKYEPLIDLWKAIIGSPDRVANAYERLWIEQLNDPKEFFFKIRNQFNLDNDPVKFLYLVARCVKNAIRFNAQGEFNQSPDNRRLGTKPDRVRKEVDETSRLLAGKVEFRTGDFMKTLEDATSNDVVYMDPPWQGTSNRKDSRYACLLDLEGLIDGLSNLNQRDIPYLLSFDGACGDRTYGNDLPIALRLTKIGIKAGRSSQATLLGRDDATTESLYLSPALAERNSFSKPSNKD</sequence>
<comment type="catalytic activity">
    <reaction evidence="6">
        <text>a 2'-deoxyadenosine in DNA + S-adenosyl-L-methionine = an N(6)-methyl-2'-deoxyadenosine in DNA + S-adenosyl-L-homocysteine + H(+)</text>
        <dbReference type="Rhea" id="RHEA:15197"/>
        <dbReference type="Rhea" id="RHEA-COMP:12418"/>
        <dbReference type="Rhea" id="RHEA-COMP:12419"/>
        <dbReference type="ChEBI" id="CHEBI:15378"/>
        <dbReference type="ChEBI" id="CHEBI:57856"/>
        <dbReference type="ChEBI" id="CHEBI:59789"/>
        <dbReference type="ChEBI" id="CHEBI:90615"/>
        <dbReference type="ChEBI" id="CHEBI:90616"/>
        <dbReference type="EC" id="2.1.1.72"/>
    </reaction>
</comment>
<dbReference type="PRINTS" id="PR00505">
    <property type="entry name" value="D12N6MTFRASE"/>
</dbReference>
<comment type="similarity">
    <text evidence="1">Belongs to the N(4)/N(6)-methyltransferase family.</text>
</comment>
<dbReference type="PANTHER" id="PTHR30481:SF3">
    <property type="entry name" value="DNA ADENINE METHYLASE"/>
    <property type="match status" value="1"/>
</dbReference>
<dbReference type="Pfam" id="PF02086">
    <property type="entry name" value="MethyltransfD12"/>
    <property type="match status" value="1"/>
</dbReference>
<dbReference type="RefSeq" id="WP_123252223.1">
    <property type="nucleotide sequence ID" value="NZ_RJLR01000011.1"/>
</dbReference>
<keyword evidence="3 7" id="KW-0489">Methyltransferase</keyword>
<dbReference type="InterPro" id="IPR012327">
    <property type="entry name" value="MeTrfase_D12"/>
</dbReference>
<dbReference type="PROSITE" id="PS00092">
    <property type="entry name" value="N6_MTASE"/>
    <property type="match status" value="1"/>
</dbReference>
<keyword evidence="4" id="KW-0808">Transferase</keyword>
<dbReference type="InterPro" id="IPR023095">
    <property type="entry name" value="Ade_MeTrfase_dom_2"/>
</dbReference>
<evidence type="ECO:0000256" key="2">
    <source>
        <dbReference type="ARBA" id="ARBA00011900"/>
    </source>
</evidence>
<evidence type="ECO:0000313" key="7">
    <source>
        <dbReference type="EMBL" id="RNM07971.1"/>
    </source>
</evidence>
<name>A0A3N0G6S0_9GAMM</name>
<organism evidence="7 8">
    <name type="scientific">Dickeya undicola</name>
    <dbReference type="NCBI Taxonomy" id="1577887"/>
    <lineage>
        <taxon>Bacteria</taxon>
        <taxon>Pseudomonadati</taxon>
        <taxon>Pseudomonadota</taxon>
        <taxon>Gammaproteobacteria</taxon>
        <taxon>Enterobacterales</taxon>
        <taxon>Pectobacteriaceae</taxon>
        <taxon>Dickeya</taxon>
    </lineage>
</organism>
<dbReference type="InterPro" id="IPR002052">
    <property type="entry name" value="DNA_methylase_N6_adenine_CS"/>
</dbReference>
<evidence type="ECO:0000256" key="3">
    <source>
        <dbReference type="ARBA" id="ARBA00022603"/>
    </source>
</evidence>
<evidence type="ECO:0000256" key="1">
    <source>
        <dbReference type="ARBA" id="ARBA00006594"/>
    </source>
</evidence>
<comment type="caution">
    <text evidence="7">The sequence shown here is derived from an EMBL/GenBank/DDBJ whole genome shotgun (WGS) entry which is preliminary data.</text>
</comment>
<dbReference type="InterPro" id="IPR029063">
    <property type="entry name" value="SAM-dependent_MTases_sf"/>
</dbReference>
<dbReference type="Proteomes" id="UP000276061">
    <property type="component" value="Unassembled WGS sequence"/>
</dbReference>
<dbReference type="GO" id="GO:1904047">
    <property type="term" value="F:S-adenosyl-L-methionine binding"/>
    <property type="evidence" value="ECO:0007669"/>
    <property type="project" value="TreeGrafter"/>
</dbReference>
<dbReference type="Gene3D" id="3.40.50.150">
    <property type="entry name" value="Vaccinia Virus protein VP39"/>
    <property type="match status" value="1"/>
</dbReference>
<dbReference type="GO" id="GO:0043565">
    <property type="term" value="F:sequence-specific DNA binding"/>
    <property type="evidence" value="ECO:0007669"/>
    <property type="project" value="TreeGrafter"/>
</dbReference>
<dbReference type="GO" id="GO:0009007">
    <property type="term" value="F:site-specific DNA-methyltransferase (adenine-specific) activity"/>
    <property type="evidence" value="ECO:0007669"/>
    <property type="project" value="UniProtKB-EC"/>
</dbReference>
<dbReference type="SUPFAM" id="SSF53335">
    <property type="entry name" value="S-adenosyl-L-methionine-dependent methyltransferases"/>
    <property type="match status" value="1"/>
</dbReference>
<dbReference type="Gene3D" id="1.10.1020.10">
    <property type="entry name" value="Adenine-specific Methyltransferase, Domain 2"/>
    <property type="match status" value="1"/>
</dbReference>
<evidence type="ECO:0000256" key="5">
    <source>
        <dbReference type="ARBA" id="ARBA00022691"/>
    </source>
</evidence>
<dbReference type="OrthoDB" id="9805629at2"/>
<proteinExistence type="inferred from homology"/>
<dbReference type="EMBL" id="RJLR01000011">
    <property type="protein sequence ID" value="RNM07971.1"/>
    <property type="molecule type" value="Genomic_DNA"/>
</dbReference>
<accession>A0A3N0G6S0</accession>
<dbReference type="PIRSF" id="PIRSF000398">
    <property type="entry name" value="M_m6A_EcoRV"/>
    <property type="match status" value="1"/>
</dbReference>
<dbReference type="AlphaFoldDB" id="A0A3N0G6S0"/>
<evidence type="ECO:0000313" key="8">
    <source>
        <dbReference type="Proteomes" id="UP000276061"/>
    </source>
</evidence>
<gene>
    <name evidence="7" type="ORF">EF878_05600</name>
</gene>
<dbReference type="GO" id="GO:0009307">
    <property type="term" value="P:DNA restriction-modification system"/>
    <property type="evidence" value="ECO:0007669"/>
    <property type="project" value="InterPro"/>
</dbReference>
<keyword evidence="5" id="KW-0949">S-adenosyl-L-methionine</keyword>